<keyword evidence="7" id="KW-0325">Glycoprotein</keyword>
<evidence type="ECO:0000256" key="4">
    <source>
        <dbReference type="ARBA" id="ARBA00022692"/>
    </source>
</evidence>
<feature type="transmembrane region" description="Helical" evidence="8">
    <location>
        <begin position="433"/>
        <end position="450"/>
    </location>
</feature>
<organism evidence="9 10">
    <name type="scientific">Cudoniella acicularis</name>
    <dbReference type="NCBI Taxonomy" id="354080"/>
    <lineage>
        <taxon>Eukaryota</taxon>
        <taxon>Fungi</taxon>
        <taxon>Dikarya</taxon>
        <taxon>Ascomycota</taxon>
        <taxon>Pezizomycotina</taxon>
        <taxon>Leotiomycetes</taxon>
        <taxon>Helotiales</taxon>
        <taxon>Tricladiaceae</taxon>
        <taxon>Cudoniella</taxon>
    </lineage>
</organism>
<keyword evidence="10" id="KW-1185">Reference proteome</keyword>
<proteinExistence type="predicted"/>
<keyword evidence="5 8" id="KW-1133">Transmembrane helix</keyword>
<comment type="caution">
    <text evidence="9">The sequence shown here is derived from an EMBL/GenBank/DDBJ whole genome shotgun (WGS) entry which is preliminary data.</text>
</comment>
<evidence type="ECO:0000256" key="8">
    <source>
        <dbReference type="SAM" id="Phobius"/>
    </source>
</evidence>
<evidence type="ECO:0000256" key="2">
    <source>
        <dbReference type="ARBA" id="ARBA00022676"/>
    </source>
</evidence>
<feature type="transmembrane region" description="Helical" evidence="8">
    <location>
        <begin position="400"/>
        <end position="421"/>
    </location>
</feature>
<dbReference type="Gene3D" id="3.90.550.10">
    <property type="entry name" value="Spore Coat Polysaccharide Biosynthesis Protein SpsA, Chain A"/>
    <property type="match status" value="1"/>
</dbReference>
<accession>A0A8H4VKP3</accession>
<gene>
    <name evidence="9" type="ORF">G7Y89_g15449</name>
</gene>
<feature type="transmembrane region" description="Helical" evidence="8">
    <location>
        <begin position="64"/>
        <end position="84"/>
    </location>
</feature>
<dbReference type="SUPFAM" id="SSF53448">
    <property type="entry name" value="Nucleotide-diphospho-sugar transferases"/>
    <property type="match status" value="1"/>
</dbReference>
<dbReference type="Proteomes" id="UP000566819">
    <property type="component" value="Unassembled WGS sequence"/>
</dbReference>
<evidence type="ECO:0000256" key="6">
    <source>
        <dbReference type="ARBA" id="ARBA00023136"/>
    </source>
</evidence>
<evidence type="ECO:0000256" key="7">
    <source>
        <dbReference type="ARBA" id="ARBA00023180"/>
    </source>
</evidence>
<evidence type="ECO:0000256" key="3">
    <source>
        <dbReference type="ARBA" id="ARBA00022679"/>
    </source>
</evidence>
<evidence type="ECO:0000313" key="9">
    <source>
        <dbReference type="EMBL" id="KAF4613438.1"/>
    </source>
</evidence>
<dbReference type="GO" id="GO:0016020">
    <property type="term" value="C:membrane"/>
    <property type="evidence" value="ECO:0007669"/>
    <property type="project" value="UniProtKB-SubCell"/>
</dbReference>
<evidence type="ECO:0000256" key="5">
    <source>
        <dbReference type="ARBA" id="ARBA00022989"/>
    </source>
</evidence>
<feature type="transmembrane region" description="Helical" evidence="8">
    <location>
        <begin position="25"/>
        <end position="44"/>
    </location>
</feature>
<dbReference type="AlphaFoldDB" id="A0A8H4VKP3"/>
<dbReference type="PANTHER" id="PTHR47844">
    <property type="entry name" value="SYNTHASE CPS1, PUTATIVE (AFU_ORTHOLOGUE AFUA_7G02500)-RELATED"/>
    <property type="match status" value="1"/>
</dbReference>
<keyword evidence="2" id="KW-0328">Glycosyltransferase</keyword>
<evidence type="ECO:0000313" key="10">
    <source>
        <dbReference type="Proteomes" id="UP000566819"/>
    </source>
</evidence>
<comment type="subcellular location">
    <subcellularLocation>
        <location evidence="1">Membrane</location>
    </subcellularLocation>
</comment>
<sequence>MASVDSVPHNTIKERLAAASHSMDFFIVKALTVFTSLITLEMALQRQSPRLGQSLCYFFAQQPLLWTYLSLLGQFSPTVFGAFARDLVKEISAHPSLFAFTFLALFKGIKIIVHLFSYYFLTRPAQPPIEPTVTSSDVTVIIPTVGNFDHEFKTCILSILANHPAQIIISTVGKTKHQLAEHICKELDLSIKIVSINKPNKRHQFLHAVNHVKTKIISTADDHVFWPPGYLRSSLAPFENEKVGIVGTAKKVLRDKSGDYLSSFLNYIACIYLERHNFECTSTYNLDGGVFVISGRTNLVRASIIQDKAFQEAYLNEMWWWGKVGPLGVDDDNFTTRWMADRGWHTVFHNDREKRMLTTLGTTGGVEKFRGQLIRWARTTWRSNSTSLFCDRTCWTAHPWTTYAAFITSFVNLALPYDAALFGTLYAATGTRYLWALAVVLFLTKLYKPLQHLREHPTDIGYFFGGILFGYLHSLVRIWALITCRSIEWSGRKNIDKAGEEEEVV</sequence>
<keyword evidence="3" id="KW-0808">Transferase</keyword>
<keyword evidence="4 8" id="KW-0812">Transmembrane</keyword>
<reference evidence="9 10" key="1">
    <citation type="submission" date="2020-03" db="EMBL/GenBank/DDBJ databases">
        <title>Draft Genome Sequence of Cudoniella acicularis.</title>
        <authorList>
            <person name="Buettner E."/>
            <person name="Kellner H."/>
        </authorList>
    </citation>
    <scope>NUCLEOTIDE SEQUENCE [LARGE SCALE GENOMIC DNA]</scope>
    <source>
        <strain evidence="9 10">DSM 108380</strain>
    </source>
</reference>
<feature type="transmembrane region" description="Helical" evidence="8">
    <location>
        <begin position="96"/>
        <end position="121"/>
    </location>
</feature>
<name>A0A8H4VKP3_9HELO</name>
<dbReference type="Pfam" id="PF13641">
    <property type="entry name" value="Glyco_tranf_2_3"/>
    <property type="match status" value="1"/>
</dbReference>
<dbReference type="EMBL" id="JAAMPI010002413">
    <property type="protein sequence ID" value="KAF4613438.1"/>
    <property type="molecule type" value="Genomic_DNA"/>
</dbReference>
<protein>
    <submittedName>
        <fullName evidence="9">Uncharacterized protein</fullName>
    </submittedName>
</protein>
<dbReference type="GO" id="GO:0016757">
    <property type="term" value="F:glycosyltransferase activity"/>
    <property type="evidence" value="ECO:0007669"/>
    <property type="project" value="UniProtKB-KW"/>
</dbReference>
<dbReference type="OrthoDB" id="2849215at2759"/>
<keyword evidence="6 8" id="KW-0472">Membrane</keyword>
<feature type="transmembrane region" description="Helical" evidence="8">
    <location>
        <begin position="462"/>
        <end position="482"/>
    </location>
</feature>
<dbReference type="InterPro" id="IPR052427">
    <property type="entry name" value="Glycosyltrans_GT2/GT47"/>
</dbReference>
<dbReference type="PANTHER" id="PTHR47844:SF1">
    <property type="entry name" value="EXOSTOSIN-LIKE 2"/>
    <property type="match status" value="1"/>
</dbReference>
<evidence type="ECO:0000256" key="1">
    <source>
        <dbReference type="ARBA" id="ARBA00004370"/>
    </source>
</evidence>
<dbReference type="InterPro" id="IPR029044">
    <property type="entry name" value="Nucleotide-diphossugar_trans"/>
</dbReference>